<evidence type="ECO:0000256" key="1">
    <source>
        <dbReference type="RuleBase" id="RU000411"/>
    </source>
</evidence>
<dbReference type="PROSITE" id="PS00284">
    <property type="entry name" value="SERPIN"/>
    <property type="match status" value="1"/>
</dbReference>
<dbReference type="InterPro" id="IPR042185">
    <property type="entry name" value="Serpin_sf_2"/>
</dbReference>
<gene>
    <name evidence="3" type="ORF">QQX10_10970</name>
</gene>
<evidence type="ECO:0000313" key="4">
    <source>
        <dbReference type="Proteomes" id="UP001172737"/>
    </source>
</evidence>
<evidence type="ECO:0000259" key="2">
    <source>
        <dbReference type="SMART" id="SM00093"/>
    </source>
</evidence>
<dbReference type="PANTHER" id="PTHR11461:SF211">
    <property type="entry name" value="GH10112P-RELATED"/>
    <property type="match status" value="1"/>
</dbReference>
<dbReference type="Gene3D" id="2.30.39.10">
    <property type="entry name" value="Alpha-1-antitrypsin, domain 1"/>
    <property type="match status" value="1"/>
</dbReference>
<comment type="caution">
    <text evidence="3">The sequence shown here is derived from an EMBL/GenBank/DDBJ whole genome shotgun (WGS) entry which is preliminary data.</text>
</comment>
<accession>A0AAW7M660</accession>
<protein>
    <submittedName>
        <fullName evidence="3">Serpin family protein</fullName>
    </submittedName>
</protein>
<comment type="similarity">
    <text evidence="1">Belongs to the serpin family.</text>
</comment>
<reference evidence="3" key="1">
    <citation type="submission" date="2023-06" db="EMBL/GenBank/DDBJ databases">
        <title>Sysu t00039.</title>
        <authorList>
            <person name="Gao L."/>
            <person name="Fang B.-Z."/>
            <person name="Li W.-J."/>
        </authorList>
    </citation>
    <scope>NUCLEOTIDE SEQUENCE</scope>
    <source>
        <strain evidence="3">SYSU T00039</strain>
    </source>
</reference>
<dbReference type="Proteomes" id="UP001172737">
    <property type="component" value="Unassembled WGS sequence"/>
</dbReference>
<evidence type="ECO:0000313" key="3">
    <source>
        <dbReference type="EMBL" id="MDN4488687.1"/>
    </source>
</evidence>
<sequence>MASSAHPSATDDRRALARSVGATGLAIFRAAAGDRNLAVSPLSVGLAFGMVGAGASGPVEAAIGRLFGRAFTDPTLLPAFRKLAEAAASEPGAGAENADGDTVDLPIVRIANGLWLDRSYAAAPSYTDAVARWFGATVESAPLRTEPARSAERIDAWASHHTAGLIPSIVPPGVPGPDTVAVLANTVYLKARWWAPFDAGTTSDGDFHREDGTVVEAALMHGDLRMRYHRDEAFDAAVLPYVGDLEMVLVLPRPGSLAEVRRTFGQDTLDSLDRAWHEGHVAVTLPRLEAAETLDLRAVIEGAMGVAGLFGTVGLDRIGPDLELDTAVHSTMVIIDESGTEAAAATVLGISLTGMPLYDAEIRADRPFLYVIRQASTGLVLMIGQCMDPTAG</sequence>
<dbReference type="GO" id="GO:0005615">
    <property type="term" value="C:extracellular space"/>
    <property type="evidence" value="ECO:0007669"/>
    <property type="project" value="InterPro"/>
</dbReference>
<name>A0AAW7M660_9MICO</name>
<keyword evidence="4" id="KW-1185">Reference proteome</keyword>
<dbReference type="Gene3D" id="3.30.497.10">
    <property type="entry name" value="Antithrombin, subunit I, domain 2"/>
    <property type="match status" value="1"/>
</dbReference>
<proteinExistence type="inferred from homology"/>
<dbReference type="SMART" id="SM00093">
    <property type="entry name" value="SERPIN"/>
    <property type="match status" value="1"/>
</dbReference>
<dbReference type="GO" id="GO:0004867">
    <property type="term" value="F:serine-type endopeptidase inhibitor activity"/>
    <property type="evidence" value="ECO:0007669"/>
    <property type="project" value="InterPro"/>
</dbReference>
<dbReference type="CDD" id="cd19590">
    <property type="entry name" value="serpin_thermopin-like"/>
    <property type="match status" value="1"/>
</dbReference>
<dbReference type="PANTHER" id="PTHR11461">
    <property type="entry name" value="SERINE PROTEASE INHIBITOR, SERPIN"/>
    <property type="match status" value="1"/>
</dbReference>
<dbReference type="EMBL" id="JAUHPX010000006">
    <property type="protein sequence ID" value="MDN4488687.1"/>
    <property type="molecule type" value="Genomic_DNA"/>
</dbReference>
<dbReference type="RefSeq" id="WP_301120851.1">
    <property type="nucleotide sequence ID" value="NZ_JAUHPX010000006.1"/>
</dbReference>
<dbReference type="InterPro" id="IPR000215">
    <property type="entry name" value="Serpin_fam"/>
</dbReference>
<organism evidence="3 4">
    <name type="scientific">Demequina lignilytica</name>
    <dbReference type="NCBI Taxonomy" id="3051663"/>
    <lineage>
        <taxon>Bacteria</taxon>
        <taxon>Bacillati</taxon>
        <taxon>Actinomycetota</taxon>
        <taxon>Actinomycetes</taxon>
        <taxon>Micrococcales</taxon>
        <taxon>Demequinaceae</taxon>
        <taxon>Demequina</taxon>
    </lineage>
</organism>
<dbReference type="InterPro" id="IPR023796">
    <property type="entry name" value="Serpin_dom"/>
</dbReference>
<dbReference type="InterPro" id="IPR042178">
    <property type="entry name" value="Serpin_sf_1"/>
</dbReference>
<dbReference type="InterPro" id="IPR023795">
    <property type="entry name" value="Serpin_CS"/>
</dbReference>
<feature type="domain" description="Serpin" evidence="2">
    <location>
        <begin position="25"/>
        <end position="389"/>
    </location>
</feature>
<dbReference type="InterPro" id="IPR036186">
    <property type="entry name" value="Serpin_sf"/>
</dbReference>
<dbReference type="Pfam" id="PF00079">
    <property type="entry name" value="Serpin"/>
    <property type="match status" value="1"/>
</dbReference>
<dbReference type="AlphaFoldDB" id="A0AAW7M660"/>
<dbReference type="SUPFAM" id="SSF56574">
    <property type="entry name" value="Serpins"/>
    <property type="match status" value="1"/>
</dbReference>